<organism evidence="3 4">
    <name type="scientific">Mitsuokella multacida</name>
    <dbReference type="NCBI Taxonomy" id="52226"/>
    <lineage>
        <taxon>Bacteria</taxon>
        <taxon>Bacillati</taxon>
        <taxon>Bacillota</taxon>
        <taxon>Negativicutes</taxon>
        <taxon>Selenomonadales</taxon>
        <taxon>Selenomonadaceae</taxon>
        <taxon>Mitsuokella</taxon>
    </lineage>
</organism>
<accession>A0A414NV91</accession>
<dbReference type="InterPro" id="IPR050706">
    <property type="entry name" value="Cyclic-di-GMP_PDE-like"/>
</dbReference>
<evidence type="ECO:0000259" key="2">
    <source>
        <dbReference type="PROSITE" id="PS50887"/>
    </source>
</evidence>
<dbReference type="CDD" id="cd01948">
    <property type="entry name" value="EAL"/>
    <property type="match status" value="1"/>
</dbReference>
<dbReference type="PROSITE" id="PS50887">
    <property type="entry name" value="GGDEF"/>
    <property type="match status" value="2"/>
</dbReference>
<dbReference type="NCBIfam" id="TIGR00254">
    <property type="entry name" value="GGDEF"/>
    <property type="match status" value="2"/>
</dbReference>
<dbReference type="EMBL" id="QRHE01000010">
    <property type="protein sequence ID" value="RHF50831.1"/>
    <property type="molecule type" value="Genomic_DNA"/>
</dbReference>
<reference evidence="3 4" key="1">
    <citation type="submission" date="2018-08" db="EMBL/GenBank/DDBJ databases">
        <title>A genome reference for cultivated species of the human gut microbiota.</title>
        <authorList>
            <person name="Zou Y."/>
            <person name="Xue W."/>
            <person name="Luo G."/>
        </authorList>
    </citation>
    <scope>NUCLEOTIDE SEQUENCE [LARGE SCALE GENOMIC DNA]</scope>
    <source>
        <strain evidence="3 4">AM25-21AC</strain>
    </source>
</reference>
<dbReference type="CDD" id="cd01949">
    <property type="entry name" value="GGDEF"/>
    <property type="match status" value="1"/>
</dbReference>
<gene>
    <name evidence="3" type="ORF">DW674_09315</name>
</gene>
<dbReference type="SUPFAM" id="SSF55785">
    <property type="entry name" value="PYP-like sensor domain (PAS domain)"/>
    <property type="match status" value="1"/>
</dbReference>
<dbReference type="InterPro" id="IPR029787">
    <property type="entry name" value="Nucleotide_cyclase"/>
</dbReference>
<dbReference type="InterPro" id="IPR000014">
    <property type="entry name" value="PAS"/>
</dbReference>
<dbReference type="RefSeq" id="WP_118176495.1">
    <property type="nucleotide sequence ID" value="NZ_JAQEAO010000007.1"/>
</dbReference>
<dbReference type="Pfam" id="PF00990">
    <property type="entry name" value="GGDEF"/>
    <property type="match status" value="2"/>
</dbReference>
<dbReference type="OrthoDB" id="9805474at2"/>
<dbReference type="Gene3D" id="3.30.450.40">
    <property type="match status" value="1"/>
</dbReference>
<comment type="caution">
    <text evidence="3">The sequence shown here is derived from an EMBL/GenBank/DDBJ whole genome shotgun (WGS) entry which is preliminary data.</text>
</comment>
<proteinExistence type="predicted"/>
<dbReference type="GO" id="GO:0071111">
    <property type="term" value="F:cyclic-guanylate-specific phosphodiesterase activity"/>
    <property type="evidence" value="ECO:0007669"/>
    <property type="project" value="InterPro"/>
</dbReference>
<feature type="domain" description="EAL" evidence="1">
    <location>
        <begin position="306"/>
        <end position="558"/>
    </location>
</feature>
<dbReference type="SUPFAM" id="SSF55073">
    <property type="entry name" value="Nucleotide cyclase"/>
    <property type="match status" value="2"/>
</dbReference>
<dbReference type="InterPro" id="IPR013656">
    <property type="entry name" value="PAS_4"/>
</dbReference>
<dbReference type="SMART" id="SM00052">
    <property type="entry name" value="EAL"/>
    <property type="match status" value="1"/>
</dbReference>
<sequence length="1574" mass="180207">MDAEPIKKQLHRYYDMIAGGVCLVRQSAEEQILFVNKEMLKLYQCKTEQEFYQLTKGRFAGLMEADDYMPLEARMNSRHGDAKEGYAFLTFRCYTKEGVYLHIEGTFQNGTVPGFGRVWMLNLVNKERSMAVSDLDPVTGLLNMHAFYQRVEKKIDAQRAKRQPDDTGMLYCPVYLNLTNFKVYNETHGLYEGDRMLRKIGQMLKSKFPSSYITRLSGDNFALFVPRQGLEIKIRDLCQAVNNEIHLPNTTMKAGIGSFDEEAGTRRRVITAYFDQAKLACDSIKKDATRFAAFYHDSMRRSMADRIFILDNLDKAIEQGHIQVYYQPVIRTMTGKLCGCEALARWIDPVKGTISPGSFIPVLEESRLISRLDRHIIEEVAKLLRYQLENKIAMVPISVNLSRYDFMLMDPLAFVERIVEQYHIPRYYLRIEVTESVLVKNRHLLIDKLQQFHQSGYQVWLDDFGSAYSSLNVLQNYEFDELKIDQGLLRYFNEDSRKIIRSIVLMAKEMGIHVLAEGAETKKHVDFLRSIGCEKIQGYYYGRPMPYELLREHCKKKGWLLETLSEEQACDAAGLVNLITDAPVAIFQYREDDAQIISANDAYQKVLATSGTSSREEFNENMRTASYPMREKFMTLLASAAHSVREEHMTFVENGQYLRLNAQKIAATPDFTLMLARLANITYDQDLTAFHQYENVFRNLMLVYDGIYLIDRQRKALYVIESMTSLWQAGDVVDDLKKMADTYARHYIHPEDRARFRRFLDPAVIYQQAERSGRSEAIEMFRVKRPDGRFVWMIFDAIVIYKSTAKDILICVRENIWERQENLHALLPKFLPYLQPSEQSSLHEAAMLWQAACNFSSIPFYWKDNERRYRGVNPAFLDYFGLADAEAILGKTDAELGWCLQDEEEEQAEKEILQKGKTCRDYRTFVLVHGIPQRISLSAFPVYQGGKITGLLGSINVRDTATEKRELESLGILDRDTGFLGFRGMTMAGMRLEDDRVRRGEDYLATILQVPEIKALVHQYSRETQQQILSEICTAIRGHAPKSAIFCYIGSGVFCIFSKAKYTDALTERLNALKSTVESITSVAGYSCTLTLTATTIRGSEAKGFNTLLYLLAKRLNDAICQRWPFERPSGDSIQISMAQLKEAEDGISLIDIDTYDILYFNPALLHMLKLPVSPDSYRGRKCYELLAGRAAPCTDCINHTLQRYHLHTWKRSAYFTSGTILQRDMLVPWKGKNARFSIMTNLQHYQKDLESEKNTLLRREEVINDIITIGIQEPDPEEGIRKMMARIGETLQAERFLIFEESGHGTVSSTYEWRRDTAESVMKDTQNVPIASLKPLYDHFEHNHMLILHEVEPFLQLHPDFQPMIQGLTSLVSGHLIQSGRSLGFTEVVNPASESFSSATFLLSSLTSVLAIMLRNRDMIHRLETYSYRDQLTGVGNRRALLSFIRTIPDGTSLAFFFGDINGLKVENDTKGHEAGDLLIKKAATVLVAAAGPERVFRMGGDEFLLVVENITKQEADAMLKELRATYARQHVSVAIGCTVQVSPLRSIDTILSEADALMYENKCQMHAHHKES</sequence>
<dbReference type="SUPFAM" id="SSF141868">
    <property type="entry name" value="EAL domain-like"/>
    <property type="match status" value="1"/>
</dbReference>
<protein>
    <submittedName>
        <fullName evidence="3">EAL domain-containing protein</fullName>
    </submittedName>
</protein>
<dbReference type="InterPro" id="IPR001633">
    <property type="entry name" value="EAL_dom"/>
</dbReference>
<dbReference type="CDD" id="cd00130">
    <property type="entry name" value="PAS"/>
    <property type="match status" value="1"/>
</dbReference>
<feature type="domain" description="GGDEF" evidence="2">
    <location>
        <begin position="1453"/>
        <end position="1574"/>
    </location>
</feature>
<dbReference type="InterPro" id="IPR000160">
    <property type="entry name" value="GGDEF_dom"/>
</dbReference>
<dbReference type="InterPro" id="IPR043128">
    <property type="entry name" value="Rev_trsase/Diguanyl_cyclase"/>
</dbReference>
<dbReference type="InterPro" id="IPR035965">
    <property type="entry name" value="PAS-like_dom_sf"/>
</dbReference>
<dbReference type="PANTHER" id="PTHR33121:SF70">
    <property type="entry name" value="SIGNALING PROTEIN YKOW"/>
    <property type="match status" value="1"/>
</dbReference>
<evidence type="ECO:0000313" key="3">
    <source>
        <dbReference type="EMBL" id="RHF50831.1"/>
    </source>
</evidence>
<evidence type="ECO:0000259" key="1">
    <source>
        <dbReference type="PROSITE" id="PS50883"/>
    </source>
</evidence>
<dbReference type="Gene3D" id="3.20.20.450">
    <property type="entry name" value="EAL domain"/>
    <property type="match status" value="1"/>
</dbReference>
<dbReference type="Gene3D" id="3.30.450.20">
    <property type="entry name" value="PAS domain"/>
    <property type="match status" value="2"/>
</dbReference>
<dbReference type="SMART" id="SM00267">
    <property type="entry name" value="GGDEF"/>
    <property type="match status" value="2"/>
</dbReference>
<feature type="domain" description="GGDEF" evidence="2">
    <location>
        <begin position="169"/>
        <end position="297"/>
    </location>
</feature>
<dbReference type="Proteomes" id="UP000283442">
    <property type="component" value="Unassembled WGS sequence"/>
</dbReference>
<dbReference type="Pfam" id="PF08448">
    <property type="entry name" value="PAS_4"/>
    <property type="match status" value="1"/>
</dbReference>
<dbReference type="PANTHER" id="PTHR33121">
    <property type="entry name" value="CYCLIC DI-GMP PHOSPHODIESTERASE PDEF"/>
    <property type="match status" value="1"/>
</dbReference>
<dbReference type="InterPro" id="IPR029016">
    <property type="entry name" value="GAF-like_dom_sf"/>
</dbReference>
<dbReference type="Pfam" id="PF00563">
    <property type="entry name" value="EAL"/>
    <property type="match status" value="1"/>
</dbReference>
<dbReference type="Gene3D" id="3.30.70.270">
    <property type="match status" value="3"/>
</dbReference>
<dbReference type="PROSITE" id="PS50883">
    <property type="entry name" value="EAL"/>
    <property type="match status" value="1"/>
</dbReference>
<dbReference type="InterPro" id="IPR035919">
    <property type="entry name" value="EAL_sf"/>
</dbReference>
<name>A0A414NV91_9FIRM</name>
<evidence type="ECO:0000313" key="4">
    <source>
        <dbReference type="Proteomes" id="UP000283442"/>
    </source>
</evidence>